<gene>
    <name evidence="1" type="ORF">HMPREF9136_0965</name>
</gene>
<evidence type="ECO:0000313" key="2">
    <source>
        <dbReference type="Proteomes" id="UP000007820"/>
    </source>
</evidence>
<protein>
    <submittedName>
        <fullName evidence="1">Uncharacterized protein</fullName>
    </submittedName>
</protein>
<dbReference type="EMBL" id="AFPW01000012">
    <property type="protein sequence ID" value="EGQ15905.1"/>
    <property type="molecule type" value="Genomic_DNA"/>
</dbReference>
<evidence type="ECO:0000313" key="1">
    <source>
        <dbReference type="EMBL" id="EGQ15905.1"/>
    </source>
</evidence>
<proteinExistence type="predicted"/>
<reference evidence="1 2" key="1">
    <citation type="submission" date="2011-04" db="EMBL/GenBank/DDBJ databases">
        <authorList>
            <person name="Muzny D."/>
            <person name="Qin X."/>
            <person name="Deng J."/>
            <person name="Jiang H."/>
            <person name="Liu Y."/>
            <person name="Qu J."/>
            <person name="Song X.-Z."/>
            <person name="Zhang L."/>
            <person name="Thornton R."/>
            <person name="Coyle M."/>
            <person name="Francisco L."/>
            <person name="Jackson L."/>
            <person name="Javaid M."/>
            <person name="Korchina V."/>
            <person name="Kovar C."/>
            <person name="Mata R."/>
            <person name="Mathew T."/>
            <person name="Ngo R."/>
            <person name="Nguyen L."/>
            <person name="Nguyen N."/>
            <person name="Okwuonu G."/>
            <person name="Ongeri F."/>
            <person name="Pham C."/>
            <person name="Simmons D."/>
            <person name="Wilczek-Boney K."/>
            <person name="Hale W."/>
            <person name="Jakkamsetti A."/>
            <person name="Pham P."/>
            <person name="Ruth R."/>
            <person name="San Lucas F."/>
            <person name="Warren J."/>
            <person name="Zhang J."/>
            <person name="Zhao Z."/>
            <person name="Zhou C."/>
            <person name="Zhu D."/>
            <person name="Lee S."/>
            <person name="Bess C."/>
            <person name="Blankenburg K."/>
            <person name="Forbes L."/>
            <person name="Fu Q."/>
            <person name="Gubbala S."/>
            <person name="Hirani K."/>
            <person name="Jayaseelan J.C."/>
            <person name="Lara F."/>
            <person name="Munidasa M."/>
            <person name="Palculict T."/>
            <person name="Patil S."/>
            <person name="Pu L.-L."/>
            <person name="Saada N."/>
            <person name="Tang L."/>
            <person name="Weissenberger G."/>
            <person name="Zhu Y."/>
            <person name="Hemphill L."/>
            <person name="Shang Y."/>
            <person name="Youmans B."/>
            <person name="Ayvaz T."/>
            <person name="Ross M."/>
            <person name="Santibanez J."/>
            <person name="Aqrawi P."/>
            <person name="Gross S."/>
            <person name="Joshi V."/>
            <person name="Fowler G."/>
            <person name="Nazareth L."/>
            <person name="Reid J."/>
            <person name="Worley K."/>
            <person name="Petrosino J."/>
            <person name="Highlander S."/>
            <person name="Gibbs R."/>
        </authorList>
    </citation>
    <scope>NUCLEOTIDE SEQUENCE [LARGE SCALE GENOMIC DNA]</scope>
    <source>
        <strain evidence="1 2">DSM 3688</strain>
    </source>
</reference>
<comment type="caution">
    <text evidence="1">The sequence shown here is derived from an EMBL/GenBank/DDBJ whole genome shotgun (WGS) entry which is preliminary data.</text>
</comment>
<dbReference type="AlphaFoldDB" id="F9D287"/>
<name>F9D287_PREDD</name>
<dbReference type="Proteomes" id="UP000007820">
    <property type="component" value="Unassembled WGS sequence"/>
</dbReference>
<accession>F9D287</accession>
<organism evidence="1 2">
    <name type="scientific">Prevotella dentalis (strain ATCC 49559 / DSM 3688 / JCM 13448 / NCTC 12043 / ES 2772)</name>
    <name type="common">Mitsuokella dentalis</name>
    <dbReference type="NCBI Taxonomy" id="908937"/>
    <lineage>
        <taxon>Bacteria</taxon>
        <taxon>Pseudomonadati</taxon>
        <taxon>Bacteroidota</taxon>
        <taxon>Bacteroidia</taxon>
        <taxon>Bacteroidales</taxon>
        <taxon>Prevotellaceae</taxon>
        <taxon>Prevotella</taxon>
    </lineage>
</organism>
<sequence length="41" mass="4596">MVIPTQEKRKIKVGALFFYKGKQISYPIVGLSPPINSYLGL</sequence>